<evidence type="ECO:0000313" key="2">
    <source>
        <dbReference type="Proteomes" id="UP000824120"/>
    </source>
</evidence>
<accession>A0A9J5ZDF2</accession>
<dbReference type="Proteomes" id="UP000824120">
    <property type="component" value="Chromosome 4"/>
</dbReference>
<protein>
    <submittedName>
        <fullName evidence="1">Uncharacterized protein</fullName>
    </submittedName>
</protein>
<sequence>MKKLGKVCLDDLLWYNLDIWCKRYFQDHRKCDIMDNNMAESFNENRVKMMKSIGDLRQFSNTWITDIYLLCL</sequence>
<gene>
    <name evidence="1" type="ORF">H5410_022162</name>
</gene>
<proteinExistence type="predicted"/>
<organism evidence="1 2">
    <name type="scientific">Solanum commersonii</name>
    <name type="common">Commerson's wild potato</name>
    <name type="synonym">Commerson's nightshade</name>
    <dbReference type="NCBI Taxonomy" id="4109"/>
    <lineage>
        <taxon>Eukaryota</taxon>
        <taxon>Viridiplantae</taxon>
        <taxon>Streptophyta</taxon>
        <taxon>Embryophyta</taxon>
        <taxon>Tracheophyta</taxon>
        <taxon>Spermatophyta</taxon>
        <taxon>Magnoliopsida</taxon>
        <taxon>eudicotyledons</taxon>
        <taxon>Gunneridae</taxon>
        <taxon>Pentapetalae</taxon>
        <taxon>asterids</taxon>
        <taxon>lamiids</taxon>
        <taxon>Solanales</taxon>
        <taxon>Solanaceae</taxon>
        <taxon>Solanoideae</taxon>
        <taxon>Solaneae</taxon>
        <taxon>Solanum</taxon>
    </lineage>
</organism>
<keyword evidence="2" id="KW-1185">Reference proteome</keyword>
<dbReference type="EMBL" id="JACXVP010000004">
    <property type="protein sequence ID" value="KAG5610881.1"/>
    <property type="molecule type" value="Genomic_DNA"/>
</dbReference>
<dbReference type="AlphaFoldDB" id="A0A9J5ZDF2"/>
<reference evidence="1 2" key="1">
    <citation type="submission" date="2020-09" db="EMBL/GenBank/DDBJ databases">
        <title>De no assembly of potato wild relative species, Solanum commersonii.</title>
        <authorList>
            <person name="Cho K."/>
        </authorList>
    </citation>
    <scope>NUCLEOTIDE SEQUENCE [LARGE SCALE GENOMIC DNA]</scope>
    <source>
        <strain evidence="1">LZ3.2</strain>
        <tissue evidence="1">Leaf</tissue>
    </source>
</reference>
<evidence type="ECO:0000313" key="1">
    <source>
        <dbReference type="EMBL" id="KAG5610881.1"/>
    </source>
</evidence>
<dbReference type="OrthoDB" id="687700at2759"/>
<comment type="caution">
    <text evidence="1">The sequence shown here is derived from an EMBL/GenBank/DDBJ whole genome shotgun (WGS) entry which is preliminary data.</text>
</comment>
<name>A0A9J5ZDF2_SOLCO</name>